<dbReference type="EMBL" id="LSRX01000351">
    <property type="protein sequence ID" value="OLP99750.1"/>
    <property type="molecule type" value="Genomic_DNA"/>
</dbReference>
<dbReference type="Gene3D" id="1.10.3730.20">
    <property type="match status" value="1"/>
</dbReference>
<dbReference type="Pfam" id="PF00892">
    <property type="entry name" value="EamA"/>
    <property type="match status" value="2"/>
</dbReference>
<dbReference type="SUPFAM" id="SSF103481">
    <property type="entry name" value="Multidrug resistance efflux transporter EmrE"/>
    <property type="match status" value="2"/>
</dbReference>
<evidence type="ECO:0000313" key="1">
    <source>
        <dbReference type="EMBL" id="OLP99750.1"/>
    </source>
</evidence>
<dbReference type="PANTHER" id="PTHR22911:SF76">
    <property type="entry name" value="EAMA DOMAIN-CONTAINING PROTEIN"/>
    <property type="match status" value="1"/>
</dbReference>
<sequence>MFWHDVPKGRSAVTVLLLAAVLAASSGAVLVRLAHGLPPLTVAFWRTGLAAGALLPSWRSVGRKDKGLAGLAGLALACHFWTWFASLQRTTVLRSTLLVSSTPIWAGLIGCITGQDVPGRRFWFGVGIATAGVWCSATTGLTGGDFLGDLLALLGAMFCAIYLSIGRDVRQRVGIGCYGTRICGSCATCLAIVAVVTGTPLWPTCARQWLAVCALAAGPQLTGHIGFNFALHHLPASTVAAAGLLEPLGATLLAALLLGEVPTSNQIFGAVIVVAGLAVI</sequence>
<name>A0A1Q9DX49_SYMMI</name>
<dbReference type="InterPro" id="IPR000620">
    <property type="entry name" value="EamA_dom"/>
</dbReference>
<organism evidence="1 2">
    <name type="scientific">Symbiodinium microadriaticum</name>
    <name type="common">Dinoflagellate</name>
    <name type="synonym">Zooxanthella microadriatica</name>
    <dbReference type="NCBI Taxonomy" id="2951"/>
    <lineage>
        <taxon>Eukaryota</taxon>
        <taxon>Sar</taxon>
        <taxon>Alveolata</taxon>
        <taxon>Dinophyceae</taxon>
        <taxon>Suessiales</taxon>
        <taxon>Symbiodiniaceae</taxon>
        <taxon>Symbiodinium</taxon>
    </lineage>
</organism>
<dbReference type="InterPro" id="IPR037185">
    <property type="entry name" value="EmrE-like"/>
</dbReference>
<keyword evidence="2" id="KW-1185">Reference proteome</keyword>
<gene>
    <name evidence="1" type="ORF">AK812_SmicGene17645</name>
</gene>
<proteinExistence type="predicted"/>
<dbReference type="PANTHER" id="PTHR22911">
    <property type="entry name" value="ACYL-MALONYL CONDENSING ENZYME-RELATED"/>
    <property type="match status" value="1"/>
</dbReference>
<evidence type="ECO:0000313" key="2">
    <source>
        <dbReference type="Proteomes" id="UP000186817"/>
    </source>
</evidence>
<protein>
    <submittedName>
        <fullName evidence="1">Uncharacterized protein</fullName>
    </submittedName>
</protein>
<dbReference type="GO" id="GO:0016020">
    <property type="term" value="C:membrane"/>
    <property type="evidence" value="ECO:0007669"/>
    <property type="project" value="InterPro"/>
</dbReference>
<dbReference type="OrthoDB" id="437928at2759"/>
<reference evidence="1 2" key="1">
    <citation type="submission" date="2016-02" db="EMBL/GenBank/DDBJ databases">
        <title>Genome analysis of coral dinoflagellate symbionts highlights evolutionary adaptations to a symbiotic lifestyle.</title>
        <authorList>
            <person name="Aranda M."/>
            <person name="Li Y."/>
            <person name="Liew Y.J."/>
            <person name="Baumgarten S."/>
            <person name="Simakov O."/>
            <person name="Wilson M."/>
            <person name="Piel J."/>
            <person name="Ashoor H."/>
            <person name="Bougouffa S."/>
            <person name="Bajic V.B."/>
            <person name="Ryu T."/>
            <person name="Ravasi T."/>
            <person name="Bayer T."/>
            <person name="Micklem G."/>
            <person name="Kim H."/>
            <person name="Bhak J."/>
            <person name="Lajeunesse T.C."/>
            <person name="Voolstra C.R."/>
        </authorList>
    </citation>
    <scope>NUCLEOTIDE SEQUENCE [LARGE SCALE GENOMIC DNA]</scope>
    <source>
        <strain evidence="1 2">CCMP2467</strain>
    </source>
</reference>
<dbReference type="Proteomes" id="UP000186817">
    <property type="component" value="Unassembled WGS sequence"/>
</dbReference>
<dbReference type="AlphaFoldDB" id="A0A1Q9DX49"/>
<accession>A0A1Q9DX49</accession>
<comment type="caution">
    <text evidence="1">The sequence shown here is derived from an EMBL/GenBank/DDBJ whole genome shotgun (WGS) entry which is preliminary data.</text>
</comment>